<reference evidence="2" key="3">
    <citation type="submission" date="2025-09" db="UniProtKB">
        <authorList>
            <consortium name="Ensembl"/>
        </authorList>
    </citation>
    <scope>IDENTIFICATION</scope>
</reference>
<protein>
    <submittedName>
        <fullName evidence="2">Uncharacterized protein</fullName>
    </submittedName>
</protein>
<evidence type="ECO:0000313" key="3">
    <source>
        <dbReference type="Proteomes" id="UP000008225"/>
    </source>
</evidence>
<accession>A0A8I3WHM2</accession>
<name>A0A8I3WHM2_CALJA</name>
<dbReference type="PANTHER" id="PTHR46254:SF3">
    <property type="entry name" value="SECRETED PROTEIN"/>
    <property type="match status" value="1"/>
</dbReference>
<proteinExistence type="predicted"/>
<organism evidence="2 3">
    <name type="scientific">Callithrix jacchus</name>
    <name type="common">White-tufted-ear marmoset</name>
    <name type="synonym">Simia Jacchus</name>
    <dbReference type="NCBI Taxonomy" id="9483"/>
    <lineage>
        <taxon>Eukaryota</taxon>
        <taxon>Metazoa</taxon>
        <taxon>Chordata</taxon>
        <taxon>Craniata</taxon>
        <taxon>Vertebrata</taxon>
        <taxon>Euteleostomi</taxon>
        <taxon>Mammalia</taxon>
        <taxon>Eutheria</taxon>
        <taxon>Euarchontoglires</taxon>
        <taxon>Primates</taxon>
        <taxon>Haplorrhini</taxon>
        <taxon>Platyrrhini</taxon>
        <taxon>Cebidae</taxon>
        <taxon>Callitrichinae</taxon>
        <taxon>Callithrix</taxon>
        <taxon>Callithrix</taxon>
    </lineage>
</organism>
<dbReference type="Ensembl" id="ENSCJAT00000121080.1">
    <property type="protein sequence ID" value="ENSCJAP00000088875.1"/>
    <property type="gene ID" value="ENSCJAG00000076895.1"/>
</dbReference>
<evidence type="ECO:0000313" key="2">
    <source>
        <dbReference type="Ensembl" id="ENSCJAP00000088875.1"/>
    </source>
</evidence>
<dbReference type="AlphaFoldDB" id="A0A8I3WHM2"/>
<keyword evidence="1" id="KW-0732">Signal</keyword>
<feature type="chain" id="PRO_5035185019" evidence="1">
    <location>
        <begin position="20"/>
        <end position="103"/>
    </location>
</feature>
<dbReference type="GeneTree" id="ENSGT00940000164709"/>
<dbReference type="Proteomes" id="UP000008225">
    <property type="component" value="Chromosome 9"/>
</dbReference>
<sequence>FFFFLRWSFTLVTHAGVQWHNLSSPQPLLPGFRQFSCLNLLSSWDYRHAPPCPGIEKPPLSWAMTFSREELKEEVRDTFLHIYFTNSFSLKYSICQGACYILG</sequence>
<keyword evidence="3" id="KW-1185">Reference proteome</keyword>
<reference evidence="2" key="2">
    <citation type="submission" date="2025-08" db="UniProtKB">
        <authorList>
            <consortium name="Ensembl"/>
        </authorList>
    </citation>
    <scope>IDENTIFICATION</scope>
</reference>
<evidence type="ECO:0000256" key="1">
    <source>
        <dbReference type="SAM" id="SignalP"/>
    </source>
</evidence>
<dbReference type="PANTHER" id="PTHR46254">
    <property type="entry name" value="PROTEIN GVQW1-RELATED"/>
    <property type="match status" value="1"/>
</dbReference>
<reference evidence="2 3" key="1">
    <citation type="submission" date="2009-03" db="EMBL/GenBank/DDBJ databases">
        <authorList>
            <person name="Warren W."/>
            <person name="Ye L."/>
            <person name="Minx P."/>
            <person name="Worley K."/>
            <person name="Gibbs R."/>
            <person name="Wilson R.K."/>
        </authorList>
    </citation>
    <scope>NUCLEOTIDE SEQUENCE [LARGE SCALE GENOMIC DNA]</scope>
</reference>
<feature type="signal peptide" evidence="1">
    <location>
        <begin position="1"/>
        <end position="19"/>
    </location>
</feature>